<accession>U4L7A5</accession>
<gene>
    <name evidence="2" type="ORF">PCON_08172</name>
</gene>
<name>U4L7A5_PYROM</name>
<organism evidence="2 3">
    <name type="scientific">Pyronema omphalodes (strain CBS 100304)</name>
    <name type="common">Pyronema confluens</name>
    <dbReference type="NCBI Taxonomy" id="1076935"/>
    <lineage>
        <taxon>Eukaryota</taxon>
        <taxon>Fungi</taxon>
        <taxon>Dikarya</taxon>
        <taxon>Ascomycota</taxon>
        <taxon>Pezizomycotina</taxon>
        <taxon>Pezizomycetes</taxon>
        <taxon>Pezizales</taxon>
        <taxon>Pyronemataceae</taxon>
        <taxon>Pyronema</taxon>
    </lineage>
</organism>
<feature type="compositionally biased region" description="Polar residues" evidence="1">
    <location>
        <begin position="149"/>
        <end position="170"/>
    </location>
</feature>
<reference evidence="2 3" key="1">
    <citation type="journal article" date="2013" name="PLoS Genet.">
        <title>The genome and development-dependent transcriptomes of Pyronema confluens: a window into fungal evolution.</title>
        <authorList>
            <person name="Traeger S."/>
            <person name="Altegoer F."/>
            <person name="Freitag M."/>
            <person name="Gabaldon T."/>
            <person name="Kempken F."/>
            <person name="Kumar A."/>
            <person name="Marcet-Houben M."/>
            <person name="Poggeler S."/>
            <person name="Stajich J.E."/>
            <person name="Nowrousian M."/>
        </authorList>
    </citation>
    <scope>NUCLEOTIDE SEQUENCE [LARGE SCALE GENOMIC DNA]</scope>
    <source>
        <strain evidence="3">CBS 100304</strain>
        <tissue evidence="2">Vegetative mycelium</tissue>
    </source>
</reference>
<dbReference type="OMA" id="LYPENEH"/>
<dbReference type="OrthoDB" id="3924768at2759"/>
<feature type="region of interest" description="Disordered" evidence="1">
    <location>
        <begin position="136"/>
        <end position="191"/>
    </location>
</feature>
<protein>
    <submittedName>
        <fullName evidence="2">Uncharacterized protein</fullName>
    </submittedName>
</protein>
<sequence length="399" mass="45543">MAGPTDSHCTTYHLYVTGGIRANTVLYTTPDHELPADAVIVNKSGCLKHQILQLFGKSNSEKPNQIVLDDPNSDPRKPSYYLHSPRIWFKSPPGTLRIGGKGGPVICLLESTFFWRRWTLDFVVPEKDEPGFWSRFKRQRATKPEENKQPSSIQTTRIDSGFDGSTTMPSSDEKSDDDITEGHEISLNDPGVMDPRGVISSHYPLRSYYLLGETGKAYIKNRIRPQPHKDLPPHLDASQPRLVCYWNGWLTREYAFRYGDIELRWKGTGTVRDDRKYWGKWSRYNHLKLVAYLPLGLEVPEHKENEADEKERTGDGSDMRTVVLAKYTNLWADRKVGKLVVFENGLEECFQEDAVERERFRHVVIATALCMIKGEKEKRETMRRIIELLIGAGEAGGSS</sequence>
<dbReference type="eggNOG" id="ENOG502S93Y">
    <property type="taxonomic scope" value="Eukaryota"/>
</dbReference>
<proteinExistence type="predicted"/>
<keyword evidence="3" id="KW-1185">Reference proteome</keyword>
<evidence type="ECO:0000313" key="3">
    <source>
        <dbReference type="Proteomes" id="UP000018144"/>
    </source>
</evidence>
<dbReference type="EMBL" id="HF935421">
    <property type="protein sequence ID" value="CCX08579.1"/>
    <property type="molecule type" value="Genomic_DNA"/>
</dbReference>
<dbReference type="AlphaFoldDB" id="U4L7A5"/>
<dbReference type="Proteomes" id="UP000018144">
    <property type="component" value="Unassembled WGS sequence"/>
</dbReference>
<evidence type="ECO:0000256" key="1">
    <source>
        <dbReference type="SAM" id="MobiDB-lite"/>
    </source>
</evidence>
<evidence type="ECO:0000313" key="2">
    <source>
        <dbReference type="EMBL" id="CCX08579.1"/>
    </source>
</evidence>